<gene>
    <name evidence="3" type="ORF">K234311028_16540</name>
</gene>
<accession>A0ABC8EDX4</accession>
<feature type="domain" description="C-methyltransferase" evidence="2">
    <location>
        <begin position="248"/>
        <end position="410"/>
    </location>
</feature>
<dbReference type="GO" id="GO:0032259">
    <property type="term" value="P:methylation"/>
    <property type="evidence" value="ECO:0007669"/>
    <property type="project" value="UniProtKB-KW"/>
</dbReference>
<dbReference type="EMBL" id="AP026818">
    <property type="protein sequence ID" value="BDR81408.1"/>
    <property type="molecule type" value="Genomic_DNA"/>
</dbReference>
<dbReference type="InterPro" id="IPR029063">
    <property type="entry name" value="SAM-dependent_MTases_sf"/>
</dbReference>
<dbReference type="Pfam" id="PF08421">
    <property type="entry name" value="Methyltransf_13"/>
    <property type="match status" value="1"/>
</dbReference>
<dbReference type="Proteomes" id="UP001321763">
    <property type="component" value="Chromosome"/>
</dbReference>
<evidence type="ECO:0000259" key="1">
    <source>
        <dbReference type="Pfam" id="PF08421"/>
    </source>
</evidence>
<dbReference type="Pfam" id="PF13489">
    <property type="entry name" value="Methyltransf_23"/>
    <property type="match status" value="1"/>
</dbReference>
<protein>
    <submittedName>
        <fullName evidence="3">Methyltransferase</fullName>
    </submittedName>
</protein>
<feature type="domain" description="Methyltransferase putative zinc binding" evidence="1">
    <location>
        <begin position="12"/>
        <end position="67"/>
    </location>
</feature>
<dbReference type="Pfam" id="PF08484">
    <property type="entry name" value="Methyltransf_14"/>
    <property type="match status" value="1"/>
</dbReference>
<dbReference type="PANTHER" id="PTHR43861:SF5">
    <property type="entry name" value="BLL5978 PROTEIN"/>
    <property type="match status" value="1"/>
</dbReference>
<dbReference type="Gene3D" id="3.40.50.150">
    <property type="entry name" value="Vaccinia Virus protein VP39"/>
    <property type="match status" value="1"/>
</dbReference>
<dbReference type="InterPro" id="IPR013691">
    <property type="entry name" value="MeTrfase_14"/>
</dbReference>
<evidence type="ECO:0000313" key="4">
    <source>
        <dbReference type="Proteomes" id="UP001321763"/>
    </source>
</evidence>
<reference evidence="3 4" key="1">
    <citation type="submission" date="2022-09" db="EMBL/GenBank/DDBJ databases">
        <title>complete genome sequences of Clostridium tetani str. KHSU-234311-028 isolated from soil.</title>
        <authorList>
            <person name="Sekizuka T."/>
            <person name="Shitada C."/>
            <person name="Takahashi M."/>
            <person name="Kuroda M."/>
        </authorList>
    </citation>
    <scope>NUCLEOTIDE SEQUENCE [LARGE SCALE GENOMIC DNA]</scope>
    <source>
        <strain evidence="3 4">KHSU-234311-028</strain>
    </source>
</reference>
<keyword evidence="3" id="KW-0489">Methyltransferase</keyword>
<dbReference type="CDD" id="cd02440">
    <property type="entry name" value="AdoMet_MTases"/>
    <property type="match status" value="1"/>
</dbReference>
<proteinExistence type="predicted"/>
<dbReference type="RefSeq" id="WP_317719613.1">
    <property type="nucleotide sequence ID" value="NZ_AP026806.1"/>
</dbReference>
<name>A0ABC8EDX4_CLOTA</name>
<dbReference type="Gene3D" id="3.40.50.720">
    <property type="entry name" value="NAD(P)-binding Rossmann-like Domain"/>
    <property type="match status" value="1"/>
</dbReference>
<evidence type="ECO:0000313" key="3">
    <source>
        <dbReference type="EMBL" id="BDR81408.1"/>
    </source>
</evidence>
<keyword evidence="3" id="KW-0808">Transferase</keyword>
<dbReference type="SUPFAM" id="SSF53335">
    <property type="entry name" value="S-adenosyl-L-methionine-dependent methyltransferases"/>
    <property type="match status" value="1"/>
</dbReference>
<dbReference type="Gene3D" id="6.20.50.110">
    <property type="entry name" value="Methyltransferase, zinc-binding domain"/>
    <property type="match status" value="1"/>
</dbReference>
<dbReference type="GO" id="GO:0008168">
    <property type="term" value="F:methyltransferase activity"/>
    <property type="evidence" value="ECO:0007669"/>
    <property type="project" value="UniProtKB-KW"/>
</dbReference>
<dbReference type="AlphaFoldDB" id="A0ABC8EDX4"/>
<dbReference type="PANTHER" id="PTHR43861">
    <property type="entry name" value="TRANS-ACONITATE 2-METHYLTRANSFERASE-RELATED"/>
    <property type="match status" value="1"/>
</dbReference>
<dbReference type="InterPro" id="IPR013630">
    <property type="entry name" value="Methyltransf_Zn-bd_dom_put"/>
</dbReference>
<dbReference type="InterPro" id="IPR038576">
    <property type="entry name" value="Methyltransf_Zn-bd_dom_put_sf"/>
</dbReference>
<organism evidence="3 4">
    <name type="scientific">Clostridium tetani</name>
    <dbReference type="NCBI Taxonomy" id="1513"/>
    <lineage>
        <taxon>Bacteria</taxon>
        <taxon>Bacillati</taxon>
        <taxon>Bacillota</taxon>
        <taxon>Clostridia</taxon>
        <taxon>Eubacteriales</taxon>
        <taxon>Clostridiaceae</taxon>
        <taxon>Clostridium</taxon>
    </lineage>
</organism>
<sequence>MKKFSFNKNNECRLCKNKSLLKFIEFKDIPLAGNPVSQNSKTYTYNLDAYVCEECSLVQLIDVIDSEIYEEYTYTPSHSEEFKLYVGGLTEEIHKFFGRRTVIEIGSGNGYFLKRIKDRGSKVLGFEPSRKLASESESMGIDTVNDYFCSGAISKIPKEFLKSDMIIMRHVLEHIDSFEDIMGSIRKILDNEKGILLIEVPYLGNIINENQFYAFFHEHLSYYSLSTITKLLNKYKFKIIGGKKAFMEGGSMLVYAIPEEANIHDYENILNDGEYDINKNFINDAKLSEIKTLQDFANNVKENIQSLNNFILSEKNKGKKVAAWGAGQRGISLINLCGLNNNDLEYLVDVNPLYDGLYVPIANIPIVKPDYIYEKPVDYIVVFATGYIEFIRNSNKKFEENGGHFVSIIPKVSIYKGVN</sequence>
<evidence type="ECO:0000259" key="2">
    <source>
        <dbReference type="Pfam" id="PF08484"/>
    </source>
</evidence>